<comment type="subcellular location">
    <subcellularLocation>
        <location evidence="1">Membrane</location>
        <topology evidence="1">Multi-pass membrane protein</topology>
    </subcellularLocation>
</comment>
<dbReference type="AlphaFoldDB" id="A0A545U643"/>
<evidence type="ECO:0000256" key="5">
    <source>
        <dbReference type="ARBA" id="ARBA00023136"/>
    </source>
</evidence>
<feature type="transmembrane region" description="Helical" evidence="6">
    <location>
        <begin position="165"/>
        <end position="184"/>
    </location>
</feature>
<feature type="transmembrane region" description="Helical" evidence="6">
    <location>
        <begin position="12"/>
        <end position="29"/>
    </location>
</feature>
<keyword evidence="2" id="KW-0813">Transport</keyword>
<dbReference type="SUPFAM" id="SSF161070">
    <property type="entry name" value="SNF-like"/>
    <property type="match status" value="1"/>
</dbReference>
<gene>
    <name evidence="7" type="ORF">FLL46_21085</name>
</gene>
<evidence type="ECO:0000256" key="1">
    <source>
        <dbReference type="ARBA" id="ARBA00004141"/>
    </source>
</evidence>
<feature type="transmembrane region" description="Helical" evidence="6">
    <location>
        <begin position="240"/>
        <end position="267"/>
    </location>
</feature>
<dbReference type="InterPro" id="IPR047218">
    <property type="entry name" value="YocR/YhdH-like"/>
</dbReference>
<feature type="transmembrane region" description="Helical" evidence="6">
    <location>
        <begin position="135"/>
        <end position="153"/>
    </location>
</feature>
<dbReference type="PROSITE" id="PS50267">
    <property type="entry name" value="NA_NEUROTRAN_SYMP_3"/>
    <property type="match status" value="1"/>
</dbReference>
<keyword evidence="3 6" id="KW-0812">Transmembrane</keyword>
<accession>A0A545U643</accession>
<feature type="transmembrane region" description="Helical" evidence="6">
    <location>
        <begin position="85"/>
        <end position="115"/>
    </location>
</feature>
<dbReference type="PRINTS" id="PR00176">
    <property type="entry name" value="NANEUSMPORT"/>
</dbReference>
<dbReference type="InterPro" id="IPR037272">
    <property type="entry name" value="SNS_sf"/>
</dbReference>
<dbReference type="EMBL" id="VIKS01000013">
    <property type="protein sequence ID" value="TQV84894.1"/>
    <property type="molecule type" value="Genomic_DNA"/>
</dbReference>
<feature type="transmembrane region" description="Helical" evidence="6">
    <location>
        <begin position="339"/>
        <end position="359"/>
    </location>
</feature>
<dbReference type="OrthoDB" id="9762833at2"/>
<evidence type="ECO:0000256" key="4">
    <source>
        <dbReference type="ARBA" id="ARBA00022989"/>
    </source>
</evidence>
<evidence type="ECO:0000256" key="3">
    <source>
        <dbReference type="ARBA" id="ARBA00022692"/>
    </source>
</evidence>
<organism evidence="7 8">
    <name type="scientific">Aliikangiella coralliicola</name>
    <dbReference type="NCBI Taxonomy" id="2592383"/>
    <lineage>
        <taxon>Bacteria</taxon>
        <taxon>Pseudomonadati</taxon>
        <taxon>Pseudomonadota</taxon>
        <taxon>Gammaproteobacteria</taxon>
        <taxon>Oceanospirillales</taxon>
        <taxon>Pleioneaceae</taxon>
        <taxon>Aliikangiella</taxon>
    </lineage>
</organism>
<dbReference type="GO" id="GO:0016020">
    <property type="term" value="C:membrane"/>
    <property type="evidence" value="ECO:0007669"/>
    <property type="project" value="UniProtKB-SubCell"/>
</dbReference>
<evidence type="ECO:0000313" key="8">
    <source>
        <dbReference type="Proteomes" id="UP000315439"/>
    </source>
</evidence>
<feature type="transmembrane region" description="Helical" evidence="6">
    <location>
        <begin position="379"/>
        <end position="404"/>
    </location>
</feature>
<evidence type="ECO:0000313" key="7">
    <source>
        <dbReference type="EMBL" id="TQV84894.1"/>
    </source>
</evidence>
<keyword evidence="4 6" id="KW-1133">Transmembrane helix</keyword>
<dbReference type="RefSeq" id="WP_142933415.1">
    <property type="nucleotide sequence ID" value="NZ_ML660169.1"/>
</dbReference>
<feature type="transmembrane region" description="Helical" evidence="6">
    <location>
        <begin position="295"/>
        <end position="319"/>
    </location>
</feature>
<feature type="transmembrane region" description="Helical" evidence="6">
    <location>
        <begin position="425"/>
        <end position="450"/>
    </location>
</feature>
<keyword evidence="8" id="KW-1185">Reference proteome</keyword>
<dbReference type="Pfam" id="PF00209">
    <property type="entry name" value="SNF"/>
    <property type="match status" value="2"/>
</dbReference>
<dbReference type="Proteomes" id="UP000315439">
    <property type="component" value="Unassembled WGS sequence"/>
</dbReference>
<dbReference type="NCBIfam" id="NF037979">
    <property type="entry name" value="Na_transp"/>
    <property type="match status" value="1"/>
</dbReference>
<proteinExistence type="predicted"/>
<dbReference type="CDD" id="cd10336">
    <property type="entry name" value="SLC6sbd_Tyt1-Like"/>
    <property type="match status" value="1"/>
</dbReference>
<name>A0A545U643_9GAMM</name>
<dbReference type="InterPro" id="IPR000175">
    <property type="entry name" value="Na/ntran_symport"/>
</dbReference>
<evidence type="ECO:0000256" key="6">
    <source>
        <dbReference type="SAM" id="Phobius"/>
    </source>
</evidence>
<keyword evidence="5 6" id="KW-0472">Membrane</keyword>
<dbReference type="PANTHER" id="PTHR42948">
    <property type="entry name" value="TRANSPORTER"/>
    <property type="match status" value="1"/>
</dbReference>
<feature type="transmembrane region" description="Helical" evidence="6">
    <location>
        <begin position="41"/>
        <end position="65"/>
    </location>
</feature>
<protein>
    <submittedName>
        <fullName evidence="7">Sodium-dependent transporter</fullName>
    </submittedName>
</protein>
<evidence type="ECO:0000256" key="2">
    <source>
        <dbReference type="ARBA" id="ARBA00022448"/>
    </source>
</evidence>
<sequence length="464" mass="49624">MAVQRGGFSTRMGFILAAAGSAVGLGNIWKFPFEVGQGGGAAFVVLYLTCCFVLCFPVLVAEIAIGRKTRRNAVGAFKALGYHKWAFIGYLGLTSGVLILSFYNVVAAWALGYFVEMVTGNFGIGKMFGDFTADYISVGLYSILFMGGTAFVVSRGVSGGIERAAKILMPTLFIMVLCLIIYAMTLPNAVEGLKFYLVPDFSQITGQVVYSALGQAFFSLSLGMGALITYGSYVNREDNIVSSASLITLTDVGVAVLAGFMIFPFVFSQGIETDGGAGLIFITLPGVFESLGSTLGVVIGGLFFLLLSFAAFTSTISLLEVPTSYMVDEHKIERSKATWIVALIIFAVGIPSLLSNGAVEALGKFASLPGTGTLDFMTFVGLIANDLFLPLGGFLIAVFTIYVWKKENFNEELTHGDSHLKGSWLQSYVNFALSYICPLLLGLIFLVTVLDSFFGVKLINILLG</sequence>
<reference evidence="7 8" key="1">
    <citation type="submission" date="2019-07" db="EMBL/GenBank/DDBJ databases">
        <title>Draft genome for Aliikangiella sp. M105.</title>
        <authorList>
            <person name="Wang G."/>
        </authorList>
    </citation>
    <scope>NUCLEOTIDE SEQUENCE [LARGE SCALE GENOMIC DNA]</scope>
    <source>
        <strain evidence="7 8">M105</strain>
    </source>
</reference>
<dbReference type="PANTHER" id="PTHR42948:SF1">
    <property type="entry name" value="TRANSPORTER"/>
    <property type="match status" value="1"/>
</dbReference>
<feature type="transmembrane region" description="Helical" evidence="6">
    <location>
        <begin position="204"/>
        <end position="228"/>
    </location>
</feature>
<comment type="caution">
    <text evidence="7">The sequence shown here is derived from an EMBL/GenBank/DDBJ whole genome shotgun (WGS) entry which is preliminary data.</text>
</comment>